<dbReference type="Gene3D" id="1.10.10.410">
    <property type="match status" value="1"/>
</dbReference>
<gene>
    <name evidence="1" type="ORF">AUL39_00460</name>
</gene>
<organism evidence="1 2">
    <name type="scientific">Tractidigestivibacter scatoligenes</name>
    <name type="common">Olsenella scatoligenes</name>
    <dbReference type="NCBI Taxonomy" id="1299998"/>
    <lineage>
        <taxon>Bacteria</taxon>
        <taxon>Bacillati</taxon>
        <taxon>Actinomycetota</taxon>
        <taxon>Coriobacteriia</taxon>
        <taxon>Coriobacteriales</taxon>
        <taxon>Atopobiaceae</taxon>
        <taxon>Tractidigestivibacter</taxon>
    </lineage>
</organism>
<dbReference type="InterPro" id="IPR042184">
    <property type="entry name" value="YqeY/Aim41_N"/>
</dbReference>
<comment type="caution">
    <text evidence="1">The sequence shown here is derived from an EMBL/GenBank/DDBJ whole genome shotgun (WGS) entry which is preliminary data.</text>
</comment>
<protein>
    <submittedName>
        <fullName evidence="1">Glutamyl-tRNA amidotransferase</fullName>
    </submittedName>
</protein>
<dbReference type="Gene3D" id="1.10.1510.10">
    <property type="entry name" value="Uncharacterised protein YqeY/AIM41 PF09424, N-terminal domain"/>
    <property type="match status" value="1"/>
</dbReference>
<dbReference type="GO" id="GO:0016740">
    <property type="term" value="F:transferase activity"/>
    <property type="evidence" value="ECO:0007669"/>
    <property type="project" value="UniProtKB-KW"/>
</dbReference>
<dbReference type="RefSeq" id="WP_059052563.1">
    <property type="nucleotide sequence ID" value="NZ_LOJF01000001.1"/>
</dbReference>
<dbReference type="Proteomes" id="UP000054078">
    <property type="component" value="Unassembled WGS sequence"/>
</dbReference>
<dbReference type="Pfam" id="PF09424">
    <property type="entry name" value="YqeY"/>
    <property type="match status" value="1"/>
</dbReference>
<name>A0A100YWS5_TRASO</name>
<dbReference type="InterPro" id="IPR023168">
    <property type="entry name" value="GatB_Yqey_C_2"/>
</dbReference>
<dbReference type="PANTHER" id="PTHR28055">
    <property type="entry name" value="ALTERED INHERITANCE OF MITOCHONDRIA PROTEIN 41, MITOCHONDRIAL"/>
    <property type="match status" value="1"/>
</dbReference>
<dbReference type="EMBL" id="LOJF01000001">
    <property type="protein sequence ID" value="KUH58862.1"/>
    <property type="molecule type" value="Genomic_DNA"/>
</dbReference>
<evidence type="ECO:0000313" key="2">
    <source>
        <dbReference type="Proteomes" id="UP000054078"/>
    </source>
</evidence>
<dbReference type="InterPro" id="IPR003789">
    <property type="entry name" value="Asn/Gln_tRNA_amidoTrase-B-like"/>
</dbReference>
<dbReference type="PANTHER" id="PTHR28055:SF1">
    <property type="entry name" value="ALTERED INHERITANCE OF MITOCHONDRIA PROTEIN 41, MITOCHONDRIAL"/>
    <property type="match status" value="1"/>
</dbReference>
<keyword evidence="2" id="KW-1185">Reference proteome</keyword>
<dbReference type="STRING" id="1299998.AUL39_00460"/>
<proteinExistence type="predicted"/>
<dbReference type="GO" id="GO:0016884">
    <property type="term" value="F:carbon-nitrogen ligase activity, with glutamine as amido-N-donor"/>
    <property type="evidence" value="ECO:0007669"/>
    <property type="project" value="InterPro"/>
</dbReference>
<dbReference type="InterPro" id="IPR019004">
    <property type="entry name" value="YqeY/Aim41"/>
</dbReference>
<reference evidence="1 2" key="1">
    <citation type="submission" date="2015-12" db="EMBL/GenBank/DDBJ databases">
        <title>Draft Genome Sequence of Olsenella scatoligenes SK9K4T; a Producer of 3-Methylindole- (skatole) and 4-Methylphenol- (p-cresol) Isolated from Pig Feces.</title>
        <authorList>
            <person name="Li X."/>
            <person name="Borg B."/>
            <person name="Canibe N."/>
        </authorList>
    </citation>
    <scope>NUCLEOTIDE SEQUENCE [LARGE SCALE GENOMIC DNA]</scope>
    <source>
        <strain evidence="1 2">SK9K4</strain>
    </source>
</reference>
<dbReference type="SUPFAM" id="SSF89095">
    <property type="entry name" value="GatB/YqeY motif"/>
    <property type="match status" value="1"/>
</dbReference>
<keyword evidence="1" id="KW-0808">Transferase</keyword>
<accession>A0A100YWS5</accession>
<dbReference type="AlphaFoldDB" id="A0A100YWS5"/>
<evidence type="ECO:0000313" key="1">
    <source>
        <dbReference type="EMBL" id="KUH58862.1"/>
    </source>
</evidence>
<sequence length="149" mass="16207">MKKEELLEQIKLAMKAHDKARVSILRQVNQAVKQVEVDERRDATEADITKAVKKLQKVTAEELDGLRKAGAESHAERIQELSTQADVLSQLLPRQLEGADLEKLADSLIAELGATAKRDMGKVMGALTKATNGNFDKPAAAAYVGSKLS</sequence>
<dbReference type="OrthoDB" id="5244551at2"/>